<gene>
    <name evidence="2" type="ORF">E0486_00855</name>
</gene>
<dbReference type="SUPFAM" id="SSF55136">
    <property type="entry name" value="Probable bacterial effector-binding domain"/>
    <property type="match status" value="1"/>
</dbReference>
<keyword evidence="3" id="KW-1185">Reference proteome</keyword>
<name>A0A4R4E5H5_9BACT</name>
<dbReference type="EMBL" id="SKFH01000001">
    <property type="protein sequence ID" value="TCZ74886.1"/>
    <property type="molecule type" value="Genomic_DNA"/>
</dbReference>
<dbReference type="InterPro" id="IPR053182">
    <property type="entry name" value="YobU-like_regulator"/>
</dbReference>
<evidence type="ECO:0000259" key="1">
    <source>
        <dbReference type="SMART" id="SM00871"/>
    </source>
</evidence>
<proteinExistence type="predicted"/>
<evidence type="ECO:0000313" key="3">
    <source>
        <dbReference type="Proteomes" id="UP000295164"/>
    </source>
</evidence>
<dbReference type="InterPro" id="IPR010499">
    <property type="entry name" value="AraC_E-bd"/>
</dbReference>
<dbReference type="InterPro" id="IPR029441">
    <property type="entry name" value="Cass2"/>
</dbReference>
<dbReference type="PANTHER" id="PTHR36444:SF2">
    <property type="entry name" value="TRANSCRIPTIONAL REGULATOR PROTEIN YOBU-RELATED"/>
    <property type="match status" value="1"/>
</dbReference>
<dbReference type="OrthoDB" id="8560232at2"/>
<dbReference type="PANTHER" id="PTHR36444">
    <property type="entry name" value="TRANSCRIPTIONAL REGULATOR PROTEIN YOBU-RELATED"/>
    <property type="match status" value="1"/>
</dbReference>
<organism evidence="2 3">
    <name type="scientific">Flaviaesturariibacter aridisoli</name>
    <dbReference type="NCBI Taxonomy" id="2545761"/>
    <lineage>
        <taxon>Bacteria</taxon>
        <taxon>Pseudomonadati</taxon>
        <taxon>Bacteroidota</taxon>
        <taxon>Chitinophagia</taxon>
        <taxon>Chitinophagales</taxon>
        <taxon>Chitinophagaceae</taxon>
        <taxon>Flaviaestuariibacter</taxon>
    </lineage>
</organism>
<dbReference type="AlphaFoldDB" id="A0A4R4E5H5"/>
<comment type="caution">
    <text evidence="2">The sequence shown here is derived from an EMBL/GenBank/DDBJ whole genome shotgun (WGS) entry which is preliminary data.</text>
</comment>
<dbReference type="Proteomes" id="UP000295164">
    <property type="component" value="Unassembled WGS sequence"/>
</dbReference>
<dbReference type="Pfam" id="PF14526">
    <property type="entry name" value="Cass2"/>
    <property type="match status" value="1"/>
</dbReference>
<dbReference type="RefSeq" id="WP_131850241.1">
    <property type="nucleotide sequence ID" value="NZ_SKFH01000001.1"/>
</dbReference>
<evidence type="ECO:0000313" key="2">
    <source>
        <dbReference type="EMBL" id="TCZ74886.1"/>
    </source>
</evidence>
<dbReference type="InterPro" id="IPR011256">
    <property type="entry name" value="Reg_factor_effector_dom_sf"/>
</dbReference>
<dbReference type="SMART" id="SM00871">
    <property type="entry name" value="AraC_E_bind"/>
    <property type="match status" value="1"/>
</dbReference>
<protein>
    <submittedName>
        <fullName evidence="2">AraC family transcriptional regulator</fullName>
    </submittedName>
</protein>
<dbReference type="Gene3D" id="3.20.80.10">
    <property type="entry name" value="Regulatory factor, effector binding domain"/>
    <property type="match status" value="1"/>
</dbReference>
<sequence length="167" mass="19495">MITGPRIVHLEQKLLAGRHLEMSFARNRTFELWTTFMPRRRHFTNGVNEHLYSLQVYPEHFFRPFDPNRSFTKWALLEVTSHEGLPEGMEPFVLPAGAYAVFDFRGNAAQAQAAFRYIYGEWLPKSGYALDNRPHFELLGAKYRRDDPGSEEEIWIPVREAMLRPGP</sequence>
<feature type="domain" description="AraC effector-binding" evidence="1">
    <location>
        <begin position="3"/>
        <end position="159"/>
    </location>
</feature>
<accession>A0A4R4E5H5</accession>
<reference evidence="2 3" key="1">
    <citation type="submission" date="2019-03" db="EMBL/GenBank/DDBJ databases">
        <authorList>
            <person name="Kim M.K.M."/>
        </authorList>
    </citation>
    <scope>NUCLEOTIDE SEQUENCE [LARGE SCALE GENOMIC DNA]</scope>
    <source>
        <strain evidence="2 3">17J68-15</strain>
    </source>
</reference>